<dbReference type="RefSeq" id="WP_257893025.1">
    <property type="nucleotide sequence ID" value="NZ_JAIMBW010000001.1"/>
</dbReference>
<sequence>MTRTVKALALATAALASPALANDLDTVRAFYTDILSNPAETTSERYFELFSPDVVSIPTPPGGEGAQGMLNTIGFLGQVVPDLTWEPQEIIATDDGRYVVRGTFSGTPVGPFLGVDPATGNGFEAMSIDIVTVEAGLISHIYHLEDWTGVIAQLTAE</sequence>
<dbReference type="GO" id="GO:0030638">
    <property type="term" value="P:polyketide metabolic process"/>
    <property type="evidence" value="ECO:0007669"/>
    <property type="project" value="InterPro"/>
</dbReference>
<protein>
    <submittedName>
        <fullName evidence="2">Ester cyclase</fullName>
    </submittedName>
</protein>
<accession>A0A975TSM3</accession>
<feature type="chain" id="PRO_5037078786" evidence="1">
    <location>
        <begin position="22"/>
        <end position="157"/>
    </location>
</feature>
<dbReference type="EMBL" id="CP078073">
    <property type="protein sequence ID" value="QXL86059.1"/>
    <property type="molecule type" value="Genomic_DNA"/>
</dbReference>
<reference evidence="2 3" key="1">
    <citation type="submission" date="2021-07" db="EMBL/GenBank/DDBJ databases">
        <title>Karlodiniumbacter phycospheric gen. nov., sp. nov., a phycosphere bacterium isolated from karlodinium veneficum.</title>
        <authorList>
            <person name="Peng Y."/>
            <person name="Jiang L."/>
            <person name="Lee J."/>
        </authorList>
    </citation>
    <scope>NUCLEOTIDE SEQUENCE</scope>
    <source>
        <strain evidence="2 3">N5</strain>
    </source>
</reference>
<name>A0A975TSM3_9RHOB</name>
<organism evidence="2">
    <name type="scientific">Gymnodinialimonas phycosphaerae</name>
    <dbReference type="NCBI Taxonomy" id="2841589"/>
    <lineage>
        <taxon>Bacteria</taxon>
        <taxon>Pseudomonadati</taxon>
        <taxon>Pseudomonadota</taxon>
        <taxon>Alphaproteobacteria</taxon>
        <taxon>Rhodobacterales</taxon>
        <taxon>Paracoccaceae</taxon>
        <taxon>Gymnodinialimonas</taxon>
    </lineage>
</organism>
<dbReference type="EMBL" id="JAIMBW010000001">
    <property type="protein sequence ID" value="MBY4893329.1"/>
    <property type="molecule type" value="Genomic_DNA"/>
</dbReference>
<evidence type="ECO:0000313" key="3">
    <source>
        <dbReference type="Proteomes" id="UP000693972"/>
    </source>
</evidence>
<evidence type="ECO:0000256" key="1">
    <source>
        <dbReference type="SAM" id="SignalP"/>
    </source>
</evidence>
<feature type="signal peptide" evidence="1">
    <location>
        <begin position="1"/>
        <end position="21"/>
    </location>
</feature>
<dbReference type="AlphaFoldDB" id="A0A975TSM3"/>
<proteinExistence type="predicted"/>
<dbReference type="Pfam" id="PF07366">
    <property type="entry name" value="SnoaL"/>
    <property type="match status" value="1"/>
</dbReference>
<dbReference type="InterPro" id="IPR032710">
    <property type="entry name" value="NTF2-like_dom_sf"/>
</dbReference>
<dbReference type="Gene3D" id="3.10.450.50">
    <property type="match status" value="1"/>
</dbReference>
<dbReference type="SUPFAM" id="SSF54427">
    <property type="entry name" value="NTF2-like"/>
    <property type="match status" value="1"/>
</dbReference>
<dbReference type="Proteomes" id="UP000693972">
    <property type="component" value="Unassembled WGS sequence"/>
</dbReference>
<gene>
    <name evidence="2" type="ORF">KUL25_11195</name>
</gene>
<dbReference type="InterPro" id="IPR009959">
    <property type="entry name" value="Cyclase_SnoaL-like"/>
</dbReference>
<keyword evidence="1" id="KW-0732">Signal</keyword>
<evidence type="ECO:0000313" key="2">
    <source>
        <dbReference type="EMBL" id="QXL86059.1"/>
    </source>
</evidence>
<keyword evidence="3" id="KW-1185">Reference proteome</keyword>